<dbReference type="InterPro" id="IPR058781">
    <property type="entry name" value="HH_AprE-like"/>
</dbReference>
<gene>
    <name evidence="12" type="ORF">DC366_04895</name>
</gene>
<evidence type="ECO:0000256" key="5">
    <source>
        <dbReference type="ARBA" id="ARBA00022519"/>
    </source>
</evidence>
<evidence type="ECO:0000256" key="7">
    <source>
        <dbReference type="ARBA" id="ARBA00022989"/>
    </source>
</evidence>
<evidence type="ECO:0000256" key="9">
    <source>
        <dbReference type="RuleBase" id="RU365093"/>
    </source>
</evidence>
<evidence type="ECO:0000313" key="13">
    <source>
        <dbReference type="Proteomes" id="UP000244446"/>
    </source>
</evidence>
<comment type="caution">
    <text evidence="12">The sequence shown here is derived from an EMBL/GenBank/DDBJ whole genome shotgun (WGS) entry which is preliminary data.</text>
</comment>
<keyword evidence="13" id="KW-1185">Reference proteome</keyword>
<dbReference type="Gene3D" id="2.40.30.170">
    <property type="match status" value="1"/>
</dbReference>
<dbReference type="GO" id="GO:0005886">
    <property type="term" value="C:plasma membrane"/>
    <property type="evidence" value="ECO:0007669"/>
    <property type="project" value="UniProtKB-SubCell"/>
</dbReference>
<organism evidence="12 13">
    <name type="scientific">Pelagivirga sediminicola</name>
    <dbReference type="NCBI Taxonomy" id="2170575"/>
    <lineage>
        <taxon>Bacteria</taxon>
        <taxon>Pseudomonadati</taxon>
        <taxon>Pseudomonadota</taxon>
        <taxon>Alphaproteobacteria</taxon>
        <taxon>Rhodobacterales</taxon>
        <taxon>Paracoccaceae</taxon>
        <taxon>Pelagivirga</taxon>
    </lineage>
</organism>
<dbReference type="RefSeq" id="WP_108691077.1">
    <property type="nucleotide sequence ID" value="NZ_QCYH01000002.1"/>
</dbReference>
<evidence type="ECO:0000256" key="3">
    <source>
        <dbReference type="ARBA" id="ARBA00022448"/>
    </source>
</evidence>
<dbReference type="InterPro" id="IPR010129">
    <property type="entry name" value="T1SS_HlyD"/>
</dbReference>
<evidence type="ECO:0000313" key="12">
    <source>
        <dbReference type="EMBL" id="PVA11103.1"/>
    </source>
</evidence>
<accession>A0A2T7G9L5</accession>
<dbReference type="Pfam" id="PF25994">
    <property type="entry name" value="HH_AprE"/>
    <property type="match status" value="1"/>
</dbReference>
<keyword evidence="5 9" id="KW-0997">Cell inner membrane</keyword>
<dbReference type="AlphaFoldDB" id="A0A2T7G9L5"/>
<keyword evidence="3 9" id="KW-0813">Transport</keyword>
<evidence type="ECO:0000256" key="2">
    <source>
        <dbReference type="ARBA" id="ARBA00009477"/>
    </source>
</evidence>
<dbReference type="OrthoDB" id="9810980at2"/>
<keyword evidence="7" id="KW-1133">Transmembrane helix</keyword>
<dbReference type="PRINTS" id="PR01490">
    <property type="entry name" value="RTXTOXIND"/>
</dbReference>
<dbReference type="GO" id="GO:0015031">
    <property type="term" value="P:protein transport"/>
    <property type="evidence" value="ECO:0007669"/>
    <property type="project" value="InterPro"/>
</dbReference>
<feature type="domain" description="AprE-like beta-barrel" evidence="11">
    <location>
        <begin position="309"/>
        <end position="399"/>
    </location>
</feature>
<name>A0A2T7G9L5_9RHOB</name>
<comment type="subcellular location">
    <subcellularLocation>
        <location evidence="1 9">Cell inner membrane</location>
        <topology evidence="1 9">Single-pass membrane protein</topology>
    </subcellularLocation>
</comment>
<keyword evidence="6" id="KW-0812">Transmembrane</keyword>
<reference evidence="12 13" key="1">
    <citation type="submission" date="2018-04" db="EMBL/GenBank/DDBJ databases">
        <title>Pelagivirga bohaiensis gen. nov., sp. nov., a bacterium isolated from the Bohai Sea.</title>
        <authorList>
            <person name="Ji X."/>
        </authorList>
    </citation>
    <scope>NUCLEOTIDE SEQUENCE [LARGE SCALE GENOMIC DNA]</scope>
    <source>
        <strain evidence="12 13">BH-SD19</strain>
    </source>
</reference>
<evidence type="ECO:0000256" key="4">
    <source>
        <dbReference type="ARBA" id="ARBA00022475"/>
    </source>
</evidence>
<evidence type="ECO:0000256" key="6">
    <source>
        <dbReference type="ARBA" id="ARBA00022692"/>
    </source>
</evidence>
<protein>
    <recommendedName>
        <fullName evidence="9">Membrane fusion protein (MFP) family protein</fullName>
    </recommendedName>
</protein>
<feature type="domain" description="AprE-like long alpha-helical hairpin" evidence="10">
    <location>
        <begin position="77"/>
        <end position="266"/>
    </location>
</feature>
<evidence type="ECO:0000256" key="8">
    <source>
        <dbReference type="ARBA" id="ARBA00023136"/>
    </source>
</evidence>
<sequence>MLIGGAALFVLVAGFGGWAAFANIAGAVIAPGQIEVDQNRQVVQHPDGGVVASIMVEEGSVVSAGQTLIRLDATLLQSQLTITENHLFELMARRGRLEAERDGRDAITFDPLLIDAAARYPDAAELMEGQRRLLEARADTTRSETGQLAKRRGQIADQIVGIEAQQASLSEQIELISEERTSQQILLDKGLAQTSRLLALRREEARLTGSLGDLIAQKAQAEGRATEIDIELVKLGAQRREEAITTLRDLQYRELELREKRASLTEQLSRLDIVAPVAGIVYGLQVFAPRSVLRAADPALHIIPQDRPLVITAQVNPTDIDQLHPGQDVILRFSALDQRRTPELIGQVERISADAFQDERTQMSYYRTRISIGEAQRARLPQDVTLVPGMPVEAFIRTGDMTPIAYLTKPLTDYFARAFRG</sequence>
<dbReference type="Pfam" id="PF26002">
    <property type="entry name" value="Beta-barrel_AprE"/>
    <property type="match status" value="1"/>
</dbReference>
<dbReference type="PANTHER" id="PTHR30386:SF17">
    <property type="entry name" value="ALKALINE PROTEASE SECRETION PROTEIN APRE"/>
    <property type="match status" value="1"/>
</dbReference>
<evidence type="ECO:0000259" key="10">
    <source>
        <dbReference type="Pfam" id="PF25994"/>
    </source>
</evidence>
<dbReference type="Proteomes" id="UP000244446">
    <property type="component" value="Unassembled WGS sequence"/>
</dbReference>
<keyword evidence="4 9" id="KW-1003">Cell membrane</keyword>
<dbReference type="PANTHER" id="PTHR30386">
    <property type="entry name" value="MEMBRANE FUSION SUBUNIT OF EMRAB-TOLC MULTIDRUG EFFLUX PUMP"/>
    <property type="match status" value="1"/>
</dbReference>
<evidence type="ECO:0000256" key="1">
    <source>
        <dbReference type="ARBA" id="ARBA00004377"/>
    </source>
</evidence>
<dbReference type="EMBL" id="QCYH01000002">
    <property type="protein sequence ID" value="PVA11103.1"/>
    <property type="molecule type" value="Genomic_DNA"/>
</dbReference>
<evidence type="ECO:0000259" key="11">
    <source>
        <dbReference type="Pfam" id="PF26002"/>
    </source>
</evidence>
<comment type="similarity">
    <text evidence="2 9">Belongs to the membrane fusion protein (MFP) (TC 8.A.1) family.</text>
</comment>
<dbReference type="Gene3D" id="2.40.50.100">
    <property type="match status" value="1"/>
</dbReference>
<dbReference type="InterPro" id="IPR058982">
    <property type="entry name" value="Beta-barrel_AprE"/>
</dbReference>
<dbReference type="InterPro" id="IPR050739">
    <property type="entry name" value="MFP"/>
</dbReference>
<keyword evidence="8" id="KW-0472">Membrane</keyword>
<dbReference type="NCBIfam" id="TIGR01843">
    <property type="entry name" value="type_I_hlyD"/>
    <property type="match status" value="1"/>
</dbReference>
<proteinExistence type="inferred from homology"/>